<dbReference type="GO" id="GO:0016787">
    <property type="term" value="F:hydrolase activity"/>
    <property type="evidence" value="ECO:0007669"/>
    <property type="project" value="UniProtKB-KW"/>
</dbReference>
<evidence type="ECO:0000259" key="1">
    <source>
        <dbReference type="Pfam" id="PF12697"/>
    </source>
</evidence>
<evidence type="ECO:0000313" key="2">
    <source>
        <dbReference type="EMBL" id="QDO99140.1"/>
    </source>
</evidence>
<keyword evidence="2" id="KW-0378">Hydrolase</keyword>
<organism evidence="2 3">
    <name type="scientific">Ferrovibrio terrae</name>
    <dbReference type="NCBI Taxonomy" id="2594003"/>
    <lineage>
        <taxon>Bacteria</taxon>
        <taxon>Pseudomonadati</taxon>
        <taxon>Pseudomonadota</taxon>
        <taxon>Alphaproteobacteria</taxon>
        <taxon>Rhodospirillales</taxon>
        <taxon>Rhodospirillaceae</taxon>
        <taxon>Ferrovibrio</taxon>
    </lineage>
</organism>
<feature type="domain" description="AB hydrolase-1" evidence="1">
    <location>
        <begin position="5"/>
        <end position="225"/>
    </location>
</feature>
<evidence type="ECO:0000313" key="3">
    <source>
        <dbReference type="Proteomes" id="UP000317496"/>
    </source>
</evidence>
<dbReference type="Proteomes" id="UP000317496">
    <property type="component" value="Chromosome"/>
</dbReference>
<dbReference type="OrthoDB" id="5491135at2"/>
<accession>A0A516H630</accession>
<dbReference type="PANTHER" id="PTHR43194">
    <property type="entry name" value="HYDROLASE ALPHA/BETA FOLD FAMILY"/>
    <property type="match status" value="1"/>
</dbReference>
<gene>
    <name evidence="2" type="ORF">FNB15_18500</name>
</gene>
<reference evidence="2 3" key="1">
    <citation type="submission" date="2019-07" db="EMBL/GenBank/DDBJ databases">
        <title>Genome sequencing for Ferrovibrio sp. K5.</title>
        <authorList>
            <person name="Park S.-J."/>
        </authorList>
    </citation>
    <scope>NUCLEOTIDE SEQUENCE [LARGE SCALE GENOMIC DNA]</scope>
    <source>
        <strain evidence="2 3">K5</strain>
    </source>
</reference>
<dbReference type="InterPro" id="IPR050228">
    <property type="entry name" value="Carboxylesterase_BioH"/>
</dbReference>
<sequence>MREPLVLIPGLLQTEDFWREQIARLSEVAQCIVPTSHFRMDSFSDMARLVLDEAPERFALCGLSMGGYVAQEIMRQAPQRVTRICLMDTSSRADTPEQTERRRALINLGKIGNFKGVTPRLLPLLLHPDNQTNKAIVDRLMDMAVEIGSDGFTNQQTAIINRPDGRPDLKGYKVPALVLCGRQDALTPLELHDEMALLIPNAVQVVLDHCGHLPPMEQPDETAAALKTWLAA</sequence>
<dbReference type="Pfam" id="PF12697">
    <property type="entry name" value="Abhydrolase_6"/>
    <property type="match status" value="1"/>
</dbReference>
<proteinExistence type="predicted"/>
<dbReference type="InterPro" id="IPR000073">
    <property type="entry name" value="AB_hydrolase_1"/>
</dbReference>
<dbReference type="SUPFAM" id="SSF53474">
    <property type="entry name" value="alpha/beta-Hydrolases"/>
    <property type="match status" value="1"/>
</dbReference>
<dbReference type="KEGG" id="fer:FNB15_18500"/>
<keyword evidence="3" id="KW-1185">Reference proteome</keyword>
<dbReference type="PANTHER" id="PTHR43194:SF2">
    <property type="entry name" value="PEROXISOMAL MEMBRANE PROTEIN LPX1"/>
    <property type="match status" value="1"/>
</dbReference>
<protein>
    <submittedName>
        <fullName evidence="2">Alpha/beta hydrolase</fullName>
    </submittedName>
</protein>
<dbReference type="RefSeq" id="WP_144258136.1">
    <property type="nucleotide sequence ID" value="NZ_CP041636.1"/>
</dbReference>
<dbReference type="AlphaFoldDB" id="A0A516H630"/>
<name>A0A516H630_9PROT</name>
<dbReference type="InterPro" id="IPR029058">
    <property type="entry name" value="AB_hydrolase_fold"/>
</dbReference>
<dbReference type="PRINTS" id="PR00111">
    <property type="entry name" value="ABHYDROLASE"/>
</dbReference>
<dbReference type="EMBL" id="CP041636">
    <property type="protein sequence ID" value="QDO99140.1"/>
    <property type="molecule type" value="Genomic_DNA"/>
</dbReference>
<dbReference type="Gene3D" id="3.40.50.1820">
    <property type="entry name" value="alpha/beta hydrolase"/>
    <property type="match status" value="1"/>
</dbReference>